<comment type="caution">
    <text evidence="2">The sequence shown here is derived from an EMBL/GenBank/DDBJ whole genome shotgun (WGS) entry which is preliminary data.</text>
</comment>
<gene>
    <name evidence="2" type="ORF">EVG20_g11627</name>
</gene>
<dbReference type="Proteomes" id="UP000298327">
    <property type="component" value="Unassembled WGS sequence"/>
</dbReference>
<evidence type="ECO:0000313" key="2">
    <source>
        <dbReference type="EMBL" id="TFY50254.1"/>
    </source>
</evidence>
<evidence type="ECO:0000313" key="3">
    <source>
        <dbReference type="Proteomes" id="UP000298327"/>
    </source>
</evidence>
<feature type="region of interest" description="Disordered" evidence="1">
    <location>
        <begin position="24"/>
        <end position="74"/>
    </location>
</feature>
<evidence type="ECO:0000256" key="1">
    <source>
        <dbReference type="SAM" id="MobiDB-lite"/>
    </source>
</evidence>
<dbReference type="AlphaFoldDB" id="A0A4Y9XJJ2"/>
<sequence length="101" mass="11640">MRLKPCRNAMQLAPDLSLLSAHRHTRKRIPTGHSSLEIEIENPSRTSTERDPHVRGNGLYGRDPPARVRSRGEKQASRTHWHWDAFVGAARRGWLVIRLCR</sequence>
<keyword evidence="3" id="KW-1185">Reference proteome</keyword>
<feature type="compositionally biased region" description="Basic and acidic residues" evidence="1">
    <location>
        <begin position="64"/>
        <end position="74"/>
    </location>
</feature>
<dbReference type="EMBL" id="SEOQ01001919">
    <property type="protein sequence ID" value="TFY50254.1"/>
    <property type="molecule type" value="Genomic_DNA"/>
</dbReference>
<name>A0A4Y9XJJ2_9AGAM</name>
<organism evidence="2 3">
    <name type="scientific">Dentipellis fragilis</name>
    <dbReference type="NCBI Taxonomy" id="205917"/>
    <lineage>
        <taxon>Eukaryota</taxon>
        <taxon>Fungi</taxon>
        <taxon>Dikarya</taxon>
        <taxon>Basidiomycota</taxon>
        <taxon>Agaricomycotina</taxon>
        <taxon>Agaricomycetes</taxon>
        <taxon>Russulales</taxon>
        <taxon>Hericiaceae</taxon>
        <taxon>Dentipellis</taxon>
    </lineage>
</organism>
<reference evidence="2 3" key="1">
    <citation type="submission" date="2019-02" db="EMBL/GenBank/DDBJ databases">
        <title>Genome sequencing of the rare red list fungi Dentipellis fragilis.</title>
        <authorList>
            <person name="Buettner E."/>
            <person name="Kellner H."/>
        </authorList>
    </citation>
    <scope>NUCLEOTIDE SEQUENCE [LARGE SCALE GENOMIC DNA]</scope>
    <source>
        <strain evidence="2 3">DSM 105465</strain>
    </source>
</reference>
<accession>A0A4Y9XJJ2</accession>
<protein>
    <submittedName>
        <fullName evidence="2">Uncharacterized protein</fullName>
    </submittedName>
</protein>
<proteinExistence type="predicted"/>